<organism evidence="2 3">
    <name type="scientific">Colletotrichum godetiae</name>
    <dbReference type="NCBI Taxonomy" id="1209918"/>
    <lineage>
        <taxon>Eukaryota</taxon>
        <taxon>Fungi</taxon>
        <taxon>Dikarya</taxon>
        <taxon>Ascomycota</taxon>
        <taxon>Pezizomycotina</taxon>
        <taxon>Sordariomycetes</taxon>
        <taxon>Hypocreomycetidae</taxon>
        <taxon>Glomerellales</taxon>
        <taxon>Glomerellaceae</taxon>
        <taxon>Colletotrichum</taxon>
        <taxon>Colletotrichum acutatum species complex</taxon>
    </lineage>
</organism>
<evidence type="ECO:0000313" key="2">
    <source>
        <dbReference type="EMBL" id="KAK1691286.1"/>
    </source>
</evidence>
<feature type="signal peptide" evidence="1">
    <location>
        <begin position="1"/>
        <end position="23"/>
    </location>
</feature>
<evidence type="ECO:0008006" key="4">
    <source>
        <dbReference type="Google" id="ProtNLM"/>
    </source>
</evidence>
<dbReference type="AlphaFoldDB" id="A0AAJ0F126"/>
<dbReference type="GeneID" id="85458243"/>
<reference evidence="2" key="1">
    <citation type="submission" date="2021-06" db="EMBL/GenBank/DDBJ databases">
        <title>Comparative genomics, transcriptomics and evolutionary studies reveal genomic signatures of adaptation to plant cell wall in hemibiotrophic fungi.</title>
        <authorList>
            <consortium name="DOE Joint Genome Institute"/>
            <person name="Baroncelli R."/>
            <person name="Diaz J.F."/>
            <person name="Benocci T."/>
            <person name="Peng M."/>
            <person name="Battaglia E."/>
            <person name="Haridas S."/>
            <person name="Andreopoulos W."/>
            <person name="Labutti K."/>
            <person name="Pangilinan J."/>
            <person name="Floch G.L."/>
            <person name="Makela M.R."/>
            <person name="Henrissat B."/>
            <person name="Grigoriev I.V."/>
            <person name="Crouch J.A."/>
            <person name="De Vries R.P."/>
            <person name="Sukno S.A."/>
            <person name="Thon M.R."/>
        </authorList>
    </citation>
    <scope>NUCLEOTIDE SEQUENCE</scope>
    <source>
        <strain evidence="2">CBS 193.32</strain>
    </source>
</reference>
<proteinExistence type="predicted"/>
<gene>
    <name evidence="2" type="ORF">BDP55DRAFT_646546</name>
</gene>
<keyword evidence="1" id="KW-0732">Signal</keyword>
<dbReference type="RefSeq" id="XP_060434981.1">
    <property type="nucleotide sequence ID" value="XM_060573717.1"/>
</dbReference>
<evidence type="ECO:0000313" key="3">
    <source>
        <dbReference type="Proteomes" id="UP001224890"/>
    </source>
</evidence>
<sequence>MYVPSTLALLVAAALQLATPVSANYEAGKAVQINFYSNSGCSAYTSETAAWWTRSPHAGEYVNGGSAGDCFSLGMPGASGSLNVANVWRGNGAKTGGSCDLYDGYNCGGVKGGIGFDKNSGSGGCVASRSSSGLLWKSARCGAAP</sequence>
<dbReference type="EMBL" id="JAHMHR010000004">
    <property type="protein sequence ID" value="KAK1691286.1"/>
    <property type="molecule type" value="Genomic_DNA"/>
</dbReference>
<protein>
    <recommendedName>
        <fullName evidence="4">Secreted protein</fullName>
    </recommendedName>
</protein>
<name>A0AAJ0F126_9PEZI</name>
<feature type="chain" id="PRO_5042573848" description="Secreted protein" evidence="1">
    <location>
        <begin position="24"/>
        <end position="145"/>
    </location>
</feature>
<keyword evidence="3" id="KW-1185">Reference proteome</keyword>
<comment type="caution">
    <text evidence="2">The sequence shown here is derived from an EMBL/GenBank/DDBJ whole genome shotgun (WGS) entry which is preliminary data.</text>
</comment>
<dbReference type="Proteomes" id="UP001224890">
    <property type="component" value="Unassembled WGS sequence"/>
</dbReference>
<evidence type="ECO:0000256" key="1">
    <source>
        <dbReference type="SAM" id="SignalP"/>
    </source>
</evidence>
<accession>A0AAJ0F126</accession>